<name>A0A8S0VIF6_OLEEU</name>
<keyword evidence="2" id="KW-0503">Monooxygenase</keyword>
<gene>
    <name evidence="5" type="ORF">OLEA9_A052285</name>
</gene>
<protein>
    <submittedName>
        <fullName evidence="5">FAD-binding domain containing</fullName>
    </submittedName>
</protein>
<dbReference type="AlphaFoldDB" id="A0A8S0VIF6"/>
<evidence type="ECO:0000313" key="6">
    <source>
        <dbReference type="Proteomes" id="UP000594638"/>
    </source>
</evidence>
<organism evidence="5 6">
    <name type="scientific">Olea europaea subsp. europaea</name>
    <dbReference type="NCBI Taxonomy" id="158383"/>
    <lineage>
        <taxon>Eukaryota</taxon>
        <taxon>Viridiplantae</taxon>
        <taxon>Streptophyta</taxon>
        <taxon>Embryophyta</taxon>
        <taxon>Tracheophyta</taxon>
        <taxon>Spermatophyta</taxon>
        <taxon>Magnoliopsida</taxon>
        <taxon>eudicotyledons</taxon>
        <taxon>Gunneridae</taxon>
        <taxon>Pentapetalae</taxon>
        <taxon>asterids</taxon>
        <taxon>lamiids</taxon>
        <taxon>Lamiales</taxon>
        <taxon>Oleaceae</taxon>
        <taxon>Oleeae</taxon>
        <taxon>Olea</taxon>
    </lineage>
</organism>
<dbReference type="PANTHER" id="PTHR45934:SF2">
    <property type="entry name" value="MONOOXYGENASE 1"/>
    <property type="match status" value="1"/>
</dbReference>
<sequence length="81" mass="8758">MDSAEETRDIVIVGGGICGLATALALHRKGLRSIILEKSETLRDTGSAIVIRANGWQALDQLGVASELRQRAFHNTNETLQ</sequence>
<dbReference type="Gramene" id="OE9A052285T1">
    <property type="protein sequence ID" value="OE9A052285C1"/>
    <property type="gene ID" value="OE9A052285"/>
</dbReference>
<dbReference type="InterPro" id="IPR002938">
    <property type="entry name" value="FAD-bd"/>
</dbReference>
<dbReference type="SUPFAM" id="SSF51905">
    <property type="entry name" value="FAD/NAD(P)-binding domain"/>
    <property type="match status" value="1"/>
</dbReference>
<proteinExistence type="inferred from homology"/>
<accession>A0A8S0VIF6</accession>
<evidence type="ECO:0000256" key="3">
    <source>
        <dbReference type="ARBA" id="ARBA00024018"/>
    </source>
</evidence>
<evidence type="ECO:0000259" key="4">
    <source>
        <dbReference type="Pfam" id="PF01494"/>
    </source>
</evidence>
<dbReference type="InterPro" id="IPR044560">
    <property type="entry name" value="MOase"/>
</dbReference>
<feature type="domain" description="FAD-binding" evidence="4">
    <location>
        <begin position="9"/>
        <end position="76"/>
    </location>
</feature>
<dbReference type="GO" id="GO:0004497">
    <property type="term" value="F:monooxygenase activity"/>
    <property type="evidence" value="ECO:0007669"/>
    <property type="project" value="UniProtKB-KW"/>
</dbReference>
<dbReference type="PANTHER" id="PTHR45934">
    <property type="entry name" value="FAD/NAD(P)-BINDING OXIDOREDUCTASE FAMILY PROTEIN"/>
    <property type="match status" value="1"/>
</dbReference>
<dbReference type="Pfam" id="PF01494">
    <property type="entry name" value="FAD_binding_3"/>
    <property type="match status" value="1"/>
</dbReference>
<reference evidence="5 6" key="1">
    <citation type="submission" date="2019-12" db="EMBL/GenBank/DDBJ databases">
        <authorList>
            <person name="Alioto T."/>
            <person name="Alioto T."/>
            <person name="Gomez Garrido J."/>
        </authorList>
    </citation>
    <scope>NUCLEOTIDE SEQUENCE [LARGE SCALE GENOMIC DNA]</scope>
</reference>
<keyword evidence="6" id="KW-1185">Reference proteome</keyword>
<comment type="similarity">
    <text evidence="3">Belongs to the 3-hydroxybenzoate 6-hydroxylase family.</text>
</comment>
<keyword evidence="1" id="KW-0560">Oxidoreductase</keyword>
<evidence type="ECO:0000313" key="5">
    <source>
        <dbReference type="EMBL" id="CAA3031120.1"/>
    </source>
</evidence>
<dbReference type="Proteomes" id="UP000594638">
    <property type="component" value="Unassembled WGS sequence"/>
</dbReference>
<dbReference type="Gene3D" id="3.50.50.60">
    <property type="entry name" value="FAD/NAD(P)-binding domain"/>
    <property type="match status" value="1"/>
</dbReference>
<dbReference type="EMBL" id="CACTIH010009421">
    <property type="protein sequence ID" value="CAA3031120.1"/>
    <property type="molecule type" value="Genomic_DNA"/>
</dbReference>
<evidence type="ECO:0000256" key="2">
    <source>
        <dbReference type="ARBA" id="ARBA00023033"/>
    </source>
</evidence>
<evidence type="ECO:0000256" key="1">
    <source>
        <dbReference type="ARBA" id="ARBA00023002"/>
    </source>
</evidence>
<dbReference type="InterPro" id="IPR036188">
    <property type="entry name" value="FAD/NAD-bd_sf"/>
</dbReference>
<dbReference type="GO" id="GO:0071949">
    <property type="term" value="F:FAD binding"/>
    <property type="evidence" value="ECO:0007669"/>
    <property type="project" value="InterPro"/>
</dbReference>
<comment type="caution">
    <text evidence="5">The sequence shown here is derived from an EMBL/GenBank/DDBJ whole genome shotgun (WGS) entry which is preliminary data.</text>
</comment>
<dbReference type="OrthoDB" id="1878542at2759"/>